<accession>A0AAW0BN41</accession>
<evidence type="ECO:0000313" key="1">
    <source>
        <dbReference type="EMBL" id="KAK7027393.1"/>
    </source>
</evidence>
<dbReference type="AlphaFoldDB" id="A0AAW0BN41"/>
<dbReference type="Proteomes" id="UP001383192">
    <property type="component" value="Unassembled WGS sequence"/>
</dbReference>
<dbReference type="EMBL" id="JAYKXP010000096">
    <property type="protein sequence ID" value="KAK7027393.1"/>
    <property type="molecule type" value="Genomic_DNA"/>
</dbReference>
<evidence type="ECO:0000313" key="2">
    <source>
        <dbReference type="Proteomes" id="UP001383192"/>
    </source>
</evidence>
<sequence length="198" mass="23058">MDNAWNTEFPITFTRVIDAEVPIEIVGYRAWDEVFPNAQRLRVAINGDDTARMYLDRHNYQCLVHPQKLLLSMSYVNDRTLEDILNVLRVPTNISCVGIERDRGYGQPCPQTHLQACLANHRLTLVMSPEGLDSFTPRWRLYTQSLSFRAIPNVEKALDEMFTLNDCEGNEIWDKMEAQVRKKVLHLQSIISWRTQYT</sequence>
<comment type="caution">
    <text evidence="1">The sequence shown here is derived from an EMBL/GenBank/DDBJ whole genome shotgun (WGS) entry which is preliminary data.</text>
</comment>
<reference evidence="1 2" key="1">
    <citation type="submission" date="2024-01" db="EMBL/GenBank/DDBJ databases">
        <title>A draft genome for a cacao thread blight-causing isolate of Paramarasmius palmivorus.</title>
        <authorList>
            <person name="Baruah I.K."/>
            <person name="Bukari Y."/>
            <person name="Amoako-Attah I."/>
            <person name="Meinhardt L.W."/>
            <person name="Bailey B.A."/>
            <person name="Cohen S.P."/>
        </authorList>
    </citation>
    <scope>NUCLEOTIDE SEQUENCE [LARGE SCALE GENOMIC DNA]</scope>
    <source>
        <strain evidence="1 2">GH-12</strain>
    </source>
</reference>
<gene>
    <name evidence="1" type="ORF">VNI00_015229</name>
</gene>
<proteinExistence type="predicted"/>
<name>A0AAW0BN41_9AGAR</name>
<keyword evidence="2" id="KW-1185">Reference proteome</keyword>
<protein>
    <submittedName>
        <fullName evidence="1">Uncharacterized protein</fullName>
    </submittedName>
</protein>
<organism evidence="1 2">
    <name type="scientific">Paramarasmius palmivorus</name>
    <dbReference type="NCBI Taxonomy" id="297713"/>
    <lineage>
        <taxon>Eukaryota</taxon>
        <taxon>Fungi</taxon>
        <taxon>Dikarya</taxon>
        <taxon>Basidiomycota</taxon>
        <taxon>Agaricomycotina</taxon>
        <taxon>Agaricomycetes</taxon>
        <taxon>Agaricomycetidae</taxon>
        <taxon>Agaricales</taxon>
        <taxon>Marasmiineae</taxon>
        <taxon>Marasmiaceae</taxon>
        <taxon>Paramarasmius</taxon>
    </lineage>
</organism>